<dbReference type="AlphaFoldDB" id="A0A7C8MBP2"/>
<dbReference type="InterPro" id="IPR036395">
    <property type="entry name" value="Cu_fist_DNA-bd_dom_sf"/>
</dbReference>
<dbReference type="PANTHER" id="PTHR28088:SF5">
    <property type="entry name" value="TRANSCRIPTIONAL ACTIVATOR HAA1-RELATED"/>
    <property type="match status" value="1"/>
</dbReference>
<evidence type="ECO:0000256" key="5">
    <source>
        <dbReference type="ARBA" id="ARBA00023015"/>
    </source>
</evidence>
<evidence type="ECO:0000256" key="1">
    <source>
        <dbReference type="ARBA" id="ARBA00004123"/>
    </source>
</evidence>
<dbReference type="GO" id="GO:0045944">
    <property type="term" value="P:positive regulation of transcription by RNA polymerase II"/>
    <property type="evidence" value="ECO:0007669"/>
    <property type="project" value="TreeGrafter"/>
</dbReference>
<gene>
    <name evidence="10" type="ORF">BDV95DRAFT_333133</name>
</gene>
<organism evidence="10 11">
    <name type="scientific">Massariosphaeria phaeospora</name>
    <dbReference type="NCBI Taxonomy" id="100035"/>
    <lineage>
        <taxon>Eukaryota</taxon>
        <taxon>Fungi</taxon>
        <taxon>Dikarya</taxon>
        <taxon>Ascomycota</taxon>
        <taxon>Pezizomycotina</taxon>
        <taxon>Dothideomycetes</taxon>
        <taxon>Pleosporomycetidae</taxon>
        <taxon>Pleosporales</taxon>
        <taxon>Pleosporales incertae sedis</taxon>
        <taxon>Massariosphaeria</taxon>
    </lineage>
</organism>
<dbReference type="InterPro" id="IPR001083">
    <property type="entry name" value="Cu_fist_DNA-bd_dom"/>
</dbReference>
<dbReference type="Gene3D" id="3.90.430.10">
    <property type="entry name" value="Copper fist DNA-binding domain"/>
    <property type="match status" value="1"/>
</dbReference>
<evidence type="ECO:0000259" key="9">
    <source>
        <dbReference type="PROSITE" id="PS50073"/>
    </source>
</evidence>
<dbReference type="Proteomes" id="UP000481861">
    <property type="component" value="Unassembled WGS sequence"/>
</dbReference>
<evidence type="ECO:0000313" key="11">
    <source>
        <dbReference type="Proteomes" id="UP000481861"/>
    </source>
</evidence>
<evidence type="ECO:0000256" key="2">
    <source>
        <dbReference type="ARBA" id="ARBA00022723"/>
    </source>
</evidence>
<dbReference type="SMART" id="SM01090">
    <property type="entry name" value="Copper-fist"/>
    <property type="match status" value="1"/>
</dbReference>
<comment type="caution">
    <text evidence="10">The sequence shown here is derived from an EMBL/GenBank/DDBJ whole genome shotgun (WGS) entry which is preliminary data.</text>
</comment>
<dbReference type="InterPro" id="IPR051763">
    <property type="entry name" value="Copper_Homeo_Regul"/>
</dbReference>
<protein>
    <recommendedName>
        <fullName evidence="9">Copper-fist domain-containing protein</fullName>
    </recommendedName>
</protein>
<keyword evidence="2" id="KW-0479">Metal-binding</keyword>
<feature type="region of interest" description="Disordered" evidence="8">
    <location>
        <begin position="330"/>
        <end position="360"/>
    </location>
</feature>
<dbReference type="PROSITE" id="PS50073">
    <property type="entry name" value="COPPER_FIST_2"/>
    <property type="match status" value="1"/>
</dbReference>
<dbReference type="GO" id="GO:0005634">
    <property type="term" value="C:nucleus"/>
    <property type="evidence" value="ECO:0007669"/>
    <property type="project" value="UniProtKB-SubCell"/>
</dbReference>
<dbReference type="GO" id="GO:0000978">
    <property type="term" value="F:RNA polymerase II cis-regulatory region sequence-specific DNA binding"/>
    <property type="evidence" value="ECO:0007669"/>
    <property type="project" value="TreeGrafter"/>
</dbReference>
<comment type="subcellular location">
    <subcellularLocation>
        <location evidence="1">Nucleus</location>
    </subcellularLocation>
</comment>
<evidence type="ECO:0000256" key="8">
    <source>
        <dbReference type="SAM" id="MobiDB-lite"/>
    </source>
</evidence>
<dbReference type="GO" id="GO:0006878">
    <property type="term" value="P:intracellular copper ion homeostasis"/>
    <property type="evidence" value="ECO:0007669"/>
    <property type="project" value="TreeGrafter"/>
</dbReference>
<feature type="region of interest" description="Disordered" evidence="8">
    <location>
        <begin position="54"/>
        <end position="75"/>
    </location>
</feature>
<evidence type="ECO:0000256" key="7">
    <source>
        <dbReference type="ARBA" id="ARBA00023242"/>
    </source>
</evidence>
<keyword evidence="3" id="KW-0862">Zinc</keyword>
<name>A0A7C8MBP2_9PLEO</name>
<dbReference type="Pfam" id="PF00649">
    <property type="entry name" value="Copper-fist"/>
    <property type="match status" value="1"/>
</dbReference>
<keyword evidence="4" id="KW-0186">Copper</keyword>
<feature type="domain" description="Copper-fist" evidence="9">
    <location>
        <begin position="1"/>
        <end position="40"/>
    </location>
</feature>
<dbReference type="SUPFAM" id="SSF57879">
    <property type="entry name" value="Zinc domain conserved in yeast copper-regulated transcription factors"/>
    <property type="match status" value="1"/>
</dbReference>
<evidence type="ECO:0000256" key="3">
    <source>
        <dbReference type="ARBA" id="ARBA00022833"/>
    </source>
</evidence>
<dbReference type="PANTHER" id="PTHR28088">
    <property type="entry name" value="TRANSCRIPTIONAL ACTIVATOR HAA1-RELATED"/>
    <property type="match status" value="1"/>
</dbReference>
<feature type="compositionally biased region" description="Basic and acidic residues" evidence="8">
    <location>
        <begin position="57"/>
        <end position="75"/>
    </location>
</feature>
<evidence type="ECO:0000256" key="6">
    <source>
        <dbReference type="ARBA" id="ARBA00023163"/>
    </source>
</evidence>
<feature type="compositionally biased region" description="Polar residues" evidence="8">
    <location>
        <begin position="333"/>
        <end position="342"/>
    </location>
</feature>
<dbReference type="GO" id="GO:0005507">
    <property type="term" value="F:copper ion binding"/>
    <property type="evidence" value="ECO:0007669"/>
    <property type="project" value="InterPro"/>
</dbReference>
<dbReference type="SMART" id="SM00412">
    <property type="entry name" value="Cu_FIST"/>
    <property type="match status" value="1"/>
</dbReference>
<keyword evidence="5" id="KW-0805">Transcription regulation</keyword>
<feature type="region of interest" description="Disordered" evidence="8">
    <location>
        <begin position="114"/>
        <end position="140"/>
    </location>
</feature>
<keyword evidence="7" id="KW-0539">Nucleus</keyword>
<dbReference type="GO" id="GO:0006879">
    <property type="term" value="P:intracellular iron ion homeostasis"/>
    <property type="evidence" value="ECO:0007669"/>
    <property type="project" value="TreeGrafter"/>
</dbReference>
<dbReference type="FunFam" id="3.90.430.10:FF:000001">
    <property type="entry name" value="Copper fist DNA-binding protein"/>
    <property type="match status" value="1"/>
</dbReference>
<keyword evidence="6" id="KW-0804">Transcription</keyword>
<accession>A0A7C8MBP2</accession>
<dbReference type="EMBL" id="JAADJZ010000006">
    <property type="protein sequence ID" value="KAF2874458.1"/>
    <property type="molecule type" value="Genomic_DNA"/>
</dbReference>
<dbReference type="PRINTS" id="PR00617">
    <property type="entry name" value="COPPERFIST"/>
</dbReference>
<reference evidence="10 11" key="1">
    <citation type="submission" date="2020-01" db="EMBL/GenBank/DDBJ databases">
        <authorList>
            <consortium name="DOE Joint Genome Institute"/>
            <person name="Haridas S."/>
            <person name="Albert R."/>
            <person name="Binder M."/>
            <person name="Bloem J."/>
            <person name="Labutti K."/>
            <person name="Salamov A."/>
            <person name="Andreopoulos B."/>
            <person name="Baker S.E."/>
            <person name="Barry K."/>
            <person name="Bills G."/>
            <person name="Bluhm B.H."/>
            <person name="Cannon C."/>
            <person name="Castanera R."/>
            <person name="Culley D.E."/>
            <person name="Daum C."/>
            <person name="Ezra D."/>
            <person name="Gonzalez J.B."/>
            <person name="Henrissat B."/>
            <person name="Kuo A."/>
            <person name="Liang C."/>
            <person name="Lipzen A."/>
            <person name="Lutzoni F."/>
            <person name="Magnuson J."/>
            <person name="Mondo S."/>
            <person name="Nolan M."/>
            <person name="Ohm R."/>
            <person name="Pangilinan J."/>
            <person name="Park H.-J.H."/>
            <person name="Ramirez L."/>
            <person name="Alfaro M."/>
            <person name="Sun H."/>
            <person name="Tritt A."/>
            <person name="Yoshinaga Y."/>
            <person name="Zwiers L.-H.L."/>
            <person name="Turgeon B.G."/>
            <person name="Goodwin S.B."/>
            <person name="Spatafora J.W."/>
            <person name="Crous P.W."/>
            <person name="Grigoriev I.V."/>
        </authorList>
    </citation>
    <scope>NUCLEOTIDE SEQUENCE [LARGE SCALE GENOMIC DNA]</scope>
    <source>
        <strain evidence="10 11">CBS 611.86</strain>
    </source>
</reference>
<keyword evidence="11" id="KW-1185">Reference proteome</keyword>
<evidence type="ECO:0000313" key="10">
    <source>
        <dbReference type="EMBL" id="KAF2874458.1"/>
    </source>
</evidence>
<evidence type="ECO:0000256" key="4">
    <source>
        <dbReference type="ARBA" id="ARBA00023008"/>
    </source>
</evidence>
<dbReference type="GO" id="GO:0000981">
    <property type="term" value="F:DNA-binding transcription factor activity, RNA polymerase II-specific"/>
    <property type="evidence" value="ECO:0007669"/>
    <property type="project" value="TreeGrafter"/>
</dbReference>
<dbReference type="OrthoDB" id="5600085at2759"/>
<sequence>MPLVNGEKFACSSCIKGHRVSGCNHTERELHHINPKGRPVKQCEHCRGARKSKSHHAKCDCGDKKDKDKHKDSGDAKGELLAQLGVEEASNNGTVGENRCCCHSTGKCICGGKKDTDDSSLDPGKQTLHGARHKPKLNTAHSESTLTVFANGHHQPCHRKNNAAHVSGAPYKLSRPHTLHGHAEFSAAYSQGNSGGQADALIPRSMDTHSVSNREYHSMFGSNQSSINGLPMTPLTGSFDASGLPGPLFTGTSATFGQDSNSPLECPLSETMSASQWPWATSSNNNYPYGSLSTSPSQDCLTLGGDDWSIPSAGLDPVWSAGDLPLDPGKLTDTVTQPISHSGESRHSAPGLTPASSSHSEIEDTAWFHEVEMRTTQSAASENLFWEDRRPVTSMPNDGMMALTSVPTASTPDRQTFDLDFAKSLVNIPSAMTSTSSLDLHAAYATDFSSAGATAIPNAIPDVGPNESWLLGDNNPFNGFSPFDPSSYSQDWS</sequence>
<proteinExistence type="predicted"/>